<dbReference type="Gene3D" id="3.40.1160.10">
    <property type="entry name" value="Acetylglutamate kinase-like"/>
    <property type="match status" value="1"/>
</dbReference>
<evidence type="ECO:0000256" key="2">
    <source>
        <dbReference type="ARBA" id="ARBA00022571"/>
    </source>
</evidence>
<keyword evidence="6 9" id="KW-0418">Kinase</keyword>
<protein>
    <recommendedName>
        <fullName evidence="9">Putative [LysW]-aminoadipate/[LysW]-glutamate kinase</fullName>
        <ecNumber evidence="9">2.7.2.17</ecNumber>
        <ecNumber evidence="9">2.7.2.19</ecNumber>
    </recommendedName>
</protein>
<dbReference type="Proteomes" id="UP000244066">
    <property type="component" value="Unassembled WGS sequence"/>
</dbReference>
<dbReference type="InterPro" id="IPR004662">
    <property type="entry name" value="AcgluKinase_fam"/>
</dbReference>
<keyword evidence="7 9" id="KW-0067">ATP-binding</keyword>
<feature type="site" description="Transition state stabilizer" evidence="9">
    <location>
        <position position="225"/>
    </location>
</feature>
<evidence type="ECO:0000256" key="4">
    <source>
        <dbReference type="ARBA" id="ARBA00022679"/>
    </source>
</evidence>
<dbReference type="InterPro" id="IPR037529">
    <property type="entry name" value="LysZ"/>
</dbReference>
<keyword evidence="8 9" id="KW-0457">Lysine biosynthesis</keyword>
<name>A0A2R7Y2K3_9ARCH</name>
<comment type="pathway">
    <text evidence="9">Amino-acid biosynthesis; L-arginine biosynthesis.</text>
</comment>
<organism evidence="11 12">
    <name type="scientific">Candidatus Terraquivivens tikiterensis</name>
    <dbReference type="NCBI Taxonomy" id="1980982"/>
    <lineage>
        <taxon>Archaea</taxon>
        <taxon>Nitrososphaerota</taxon>
        <taxon>Candidatus Wolframiiraptoraceae</taxon>
        <taxon>Candidatus Terraquivivens</taxon>
    </lineage>
</organism>
<evidence type="ECO:0000256" key="8">
    <source>
        <dbReference type="ARBA" id="ARBA00023154"/>
    </source>
</evidence>
<dbReference type="PANTHER" id="PTHR23342:SF0">
    <property type="entry name" value="N-ACETYLGLUTAMATE SYNTHASE, MITOCHONDRIAL"/>
    <property type="match status" value="1"/>
</dbReference>
<feature type="binding site" evidence="9">
    <location>
        <begin position="36"/>
        <end position="37"/>
    </location>
    <ligand>
        <name>substrate</name>
    </ligand>
</feature>
<dbReference type="NCBIfam" id="NF010662">
    <property type="entry name" value="PRK14058.1-4"/>
    <property type="match status" value="1"/>
</dbReference>
<feature type="domain" description="Aspartate/glutamate/uridylate kinase" evidence="10">
    <location>
        <begin position="2"/>
        <end position="244"/>
    </location>
</feature>
<comment type="catalytic activity">
    <reaction evidence="9">
        <text>[amino-group carrier protein]-C-terminal-gamma-(L-glutamyl)-L-glutamate + ATP = [amino-group carrier protein]-C-terminal-gamma-(5-phospho-L-glutamyl)-L-glutamate + ADP</text>
        <dbReference type="Rhea" id="RHEA:52632"/>
        <dbReference type="Rhea" id="RHEA-COMP:13311"/>
        <dbReference type="Rhea" id="RHEA-COMP:13313"/>
        <dbReference type="ChEBI" id="CHEBI:30616"/>
        <dbReference type="ChEBI" id="CHEBI:136714"/>
        <dbReference type="ChEBI" id="CHEBI:136717"/>
        <dbReference type="ChEBI" id="CHEBI:456216"/>
        <dbReference type="EC" id="2.7.2.19"/>
    </reaction>
</comment>
<dbReference type="Pfam" id="PF00696">
    <property type="entry name" value="AA_kinase"/>
    <property type="match status" value="1"/>
</dbReference>
<dbReference type="EMBL" id="NDWU01000014">
    <property type="protein sequence ID" value="PUA31649.1"/>
    <property type="molecule type" value="Genomic_DNA"/>
</dbReference>
<evidence type="ECO:0000256" key="3">
    <source>
        <dbReference type="ARBA" id="ARBA00022605"/>
    </source>
</evidence>
<accession>A0A2R7Y2K3</accession>
<comment type="subcellular location">
    <subcellularLocation>
        <location evidence="9">Cytoplasm</location>
    </subcellularLocation>
</comment>
<evidence type="ECO:0000259" key="10">
    <source>
        <dbReference type="Pfam" id="PF00696"/>
    </source>
</evidence>
<dbReference type="InterPro" id="IPR036393">
    <property type="entry name" value="AceGlu_kinase-like_sf"/>
</dbReference>
<keyword evidence="1 9" id="KW-0963">Cytoplasm</keyword>
<dbReference type="GO" id="GO:0019878">
    <property type="term" value="P:lysine biosynthetic process via aminoadipic acid"/>
    <property type="evidence" value="ECO:0007669"/>
    <property type="project" value="UniProtKB-UniRule"/>
</dbReference>
<reference evidence="11 12" key="1">
    <citation type="submission" date="2017-04" db="EMBL/GenBank/DDBJ databases">
        <title>Draft Aigarchaeota genome from a New Zealand hot spring.</title>
        <authorList>
            <person name="Reysenbach A.-L."/>
            <person name="Donaho J.A."/>
            <person name="Gerhart J."/>
            <person name="Kelley J.F."/>
            <person name="Kouba K."/>
            <person name="Podar M."/>
            <person name="Stott M."/>
        </authorList>
    </citation>
    <scope>NUCLEOTIDE SEQUENCE [LARGE SCALE GENOMIC DNA]</scope>
    <source>
        <strain evidence="11">NZ13_MG1</strain>
    </source>
</reference>
<dbReference type="GO" id="GO:0005524">
    <property type="term" value="F:ATP binding"/>
    <property type="evidence" value="ECO:0007669"/>
    <property type="project" value="UniProtKB-KW"/>
</dbReference>
<comment type="similarity">
    <text evidence="9">Belongs to the acetylglutamate kinase family. LysZ subfamily.</text>
</comment>
<feature type="site" description="Transition state stabilizer" evidence="9">
    <location>
        <position position="5"/>
    </location>
</feature>
<dbReference type="EC" id="2.7.2.19" evidence="9"/>
<comment type="function">
    <text evidence="9">Involved in both the arginine and lysine biosynthetic pathways. Phosphorylates the LysW-bound precursors glutamate (for arginine biosynthesis), respectively alpha-aminoadipate (for lysine biosynthesis).</text>
</comment>
<dbReference type="UniPathway" id="UPA00068"/>
<evidence type="ECO:0000256" key="6">
    <source>
        <dbReference type="ARBA" id="ARBA00022777"/>
    </source>
</evidence>
<comment type="catalytic activity">
    <reaction evidence="9">
        <text>[amino-group carrier protein]-C-terminal-N-(1,4-dicarboxybutan-1-yl)-L-glutamine + ATP = [amino-group carrier protein]-C-terminal-N-(1-carboxy-5-phosphooxy-5-oxopentan-1-yl)-L-glutamine + ADP</text>
        <dbReference type="Rhea" id="RHEA:41944"/>
        <dbReference type="Rhea" id="RHEA-COMP:9694"/>
        <dbReference type="Rhea" id="RHEA-COMP:9712"/>
        <dbReference type="ChEBI" id="CHEBI:30616"/>
        <dbReference type="ChEBI" id="CHEBI:78499"/>
        <dbReference type="ChEBI" id="CHEBI:78503"/>
        <dbReference type="ChEBI" id="CHEBI:456216"/>
        <dbReference type="EC" id="2.7.2.17"/>
    </reaction>
</comment>
<dbReference type="GO" id="GO:0043744">
    <property type="term" value="F:N2-acetyl-L-aminoadipate kinase activity"/>
    <property type="evidence" value="ECO:0007669"/>
    <property type="project" value="RHEA"/>
</dbReference>
<dbReference type="UniPathway" id="UPA00033">
    <property type="reaction ID" value="UER00036"/>
</dbReference>
<dbReference type="PIRSF" id="PIRSF000728">
    <property type="entry name" value="NAGK"/>
    <property type="match status" value="1"/>
</dbReference>
<dbReference type="AlphaFoldDB" id="A0A2R7Y2K3"/>
<evidence type="ECO:0000313" key="12">
    <source>
        <dbReference type="Proteomes" id="UP000244066"/>
    </source>
</evidence>
<keyword evidence="4 9" id="KW-0808">Transferase</keyword>
<dbReference type="NCBIfam" id="NF010659">
    <property type="entry name" value="PRK14058.1-1"/>
    <property type="match status" value="1"/>
</dbReference>
<feature type="binding site" evidence="9">
    <location>
        <position position="168"/>
    </location>
    <ligand>
        <name>substrate</name>
    </ligand>
</feature>
<sequence>MMVVKAGGRALAQNRDRILNSIASRASRGIIFVHGGGDLVSEYSKRMGIEPKFVTSPQGIRSRYTDEKEIEVYNMVMSGKLNKEIVSYLEKQGVRAVGISGVDAGVLKAERKKKIVVVDERGRKRIMDGGYTGTIVSVNAELPRTLVEQGYVVVLSPVAIGSEGELLNVDGDQAAAAIARALRVELLVMLTDVDGLILDGQLIREITPREARELLPRIGAGMNRKVMLAAEAVEAGVERCVICSGLSEEPLSALEQGYGTVIRMRAF</sequence>
<dbReference type="GO" id="GO:0005737">
    <property type="term" value="C:cytoplasm"/>
    <property type="evidence" value="ECO:0007669"/>
    <property type="project" value="UniProtKB-SubCell"/>
</dbReference>
<comment type="pathway">
    <text evidence="9">Amino-acid biosynthesis; L-lysine biosynthesis via AAA pathway; L-lysine from L-alpha-aminoadipate (Thermus route): step 2/5.</text>
</comment>
<evidence type="ECO:0000256" key="9">
    <source>
        <dbReference type="HAMAP-Rule" id="MF_02082"/>
    </source>
</evidence>
<gene>
    <name evidence="9" type="primary">lysZ</name>
    <name evidence="11" type="ORF">B9J98_05515</name>
</gene>
<comment type="caution">
    <text evidence="11">The sequence shown here is derived from an EMBL/GenBank/DDBJ whole genome shotgun (WGS) entry which is preliminary data.</text>
</comment>
<proteinExistence type="inferred from homology"/>
<dbReference type="SUPFAM" id="SSF53633">
    <property type="entry name" value="Carbamate kinase-like"/>
    <property type="match status" value="1"/>
</dbReference>
<dbReference type="NCBIfam" id="TIGR00761">
    <property type="entry name" value="argB"/>
    <property type="match status" value="1"/>
</dbReference>
<evidence type="ECO:0000313" key="11">
    <source>
        <dbReference type="EMBL" id="PUA31649.1"/>
    </source>
</evidence>
<evidence type="ECO:0000256" key="7">
    <source>
        <dbReference type="ARBA" id="ARBA00022840"/>
    </source>
</evidence>
<evidence type="ECO:0000256" key="1">
    <source>
        <dbReference type="ARBA" id="ARBA00022490"/>
    </source>
</evidence>
<keyword evidence="2 9" id="KW-0055">Arginine biosynthesis</keyword>
<dbReference type="PANTHER" id="PTHR23342">
    <property type="entry name" value="N-ACETYLGLUTAMATE SYNTHASE"/>
    <property type="match status" value="1"/>
</dbReference>
<feature type="binding site" evidence="9">
    <location>
        <position position="63"/>
    </location>
    <ligand>
        <name>substrate</name>
    </ligand>
</feature>
<dbReference type="GO" id="GO:0042450">
    <property type="term" value="P:L-arginine biosynthetic process via ornithine"/>
    <property type="evidence" value="ECO:0007669"/>
    <property type="project" value="UniProtKB-UniRule"/>
</dbReference>
<keyword evidence="3 9" id="KW-0028">Amino-acid biosynthesis</keyword>
<dbReference type="EC" id="2.7.2.17" evidence="9"/>
<dbReference type="HAMAP" id="MF_02082">
    <property type="entry name" value="LysZ"/>
    <property type="match status" value="1"/>
</dbReference>
<dbReference type="InterPro" id="IPR001048">
    <property type="entry name" value="Asp/Glu/Uridylate_kinase"/>
</dbReference>
<keyword evidence="5 9" id="KW-0547">Nucleotide-binding</keyword>
<evidence type="ECO:0000256" key="5">
    <source>
        <dbReference type="ARBA" id="ARBA00022741"/>
    </source>
</evidence>
<dbReference type="GO" id="GO:0003991">
    <property type="term" value="F:acetylglutamate kinase activity"/>
    <property type="evidence" value="ECO:0007669"/>
    <property type="project" value="TreeGrafter"/>
</dbReference>